<name>A0ABY7QUH4_9FIRM</name>
<dbReference type="Proteomes" id="UP001210339">
    <property type="component" value="Chromosome"/>
</dbReference>
<dbReference type="InterPro" id="IPR024747">
    <property type="entry name" value="Pyridox_Oxase-rel"/>
</dbReference>
<evidence type="ECO:0000313" key="2">
    <source>
        <dbReference type="Proteomes" id="UP001210339"/>
    </source>
</evidence>
<organism evidence="1 2">
    <name type="scientific">Peptoniphilus equinus</name>
    <dbReference type="NCBI Taxonomy" id="3016343"/>
    <lineage>
        <taxon>Bacteria</taxon>
        <taxon>Bacillati</taxon>
        <taxon>Bacillota</taxon>
        <taxon>Tissierellia</taxon>
        <taxon>Tissierellales</taxon>
        <taxon>Peptoniphilaceae</taxon>
        <taxon>Peptoniphilus</taxon>
    </lineage>
</organism>
<dbReference type="SUPFAM" id="SSF50475">
    <property type="entry name" value="FMN-binding split barrel"/>
    <property type="match status" value="1"/>
</dbReference>
<reference evidence="1 2" key="1">
    <citation type="submission" date="2023-01" db="EMBL/GenBank/DDBJ databases">
        <authorList>
            <person name="Lee S.H."/>
            <person name="Jung H.S."/>
            <person name="Yun J.U."/>
        </authorList>
    </citation>
    <scope>NUCLEOTIDE SEQUENCE [LARGE SCALE GENOMIC DNA]</scope>
    <source>
        <strain evidence="1 2">CBA3646</strain>
    </source>
</reference>
<dbReference type="RefSeq" id="WP_271191964.1">
    <property type="nucleotide sequence ID" value="NZ_CP115667.1"/>
</dbReference>
<evidence type="ECO:0000313" key="1">
    <source>
        <dbReference type="EMBL" id="WBW50432.1"/>
    </source>
</evidence>
<dbReference type="Pfam" id="PF12900">
    <property type="entry name" value="Pyridox_ox_2"/>
    <property type="match status" value="1"/>
</dbReference>
<dbReference type="EMBL" id="CP115667">
    <property type="protein sequence ID" value="WBW50432.1"/>
    <property type="molecule type" value="Genomic_DNA"/>
</dbReference>
<sequence>MKTLDLNLEQTYSVIDRADFAVMSVFDFNIHSVPFSHVRDGAYLYFASRDEGTKVDIFEREAMIKLVFVVNADVAHPTPKAVQAHNDDPAFLKEHVFSNTYESAIADGRLELVHEDSERLFAIEKLYTKYYPDYMAHFETIADGLLDHTNIYKVLLSNVTGKKRG</sequence>
<dbReference type="Gene3D" id="2.30.110.10">
    <property type="entry name" value="Electron Transport, Fmn-binding Protein, Chain A"/>
    <property type="match status" value="1"/>
</dbReference>
<proteinExistence type="predicted"/>
<gene>
    <name evidence="1" type="ORF">O6R05_02500</name>
</gene>
<accession>A0ABY7QUH4</accession>
<keyword evidence="2" id="KW-1185">Reference proteome</keyword>
<dbReference type="InterPro" id="IPR012349">
    <property type="entry name" value="Split_barrel_FMN-bd"/>
</dbReference>
<protein>
    <submittedName>
        <fullName evidence="1">Pyridoxamine 5'-phosphate oxidase family protein</fullName>
    </submittedName>
</protein>